<feature type="transmembrane region" description="Helical" evidence="1">
    <location>
        <begin position="102"/>
        <end position="123"/>
    </location>
</feature>
<feature type="transmembrane region" description="Helical" evidence="1">
    <location>
        <begin position="72"/>
        <end position="90"/>
    </location>
</feature>
<evidence type="ECO:0000256" key="1">
    <source>
        <dbReference type="SAM" id="Phobius"/>
    </source>
</evidence>
<gene>
    <name evidence="2" type="ORF">TRP8649_00755</name>
</gene>
<feature type="transmembrane region" description="Helical" evidence="1">
    <location>
        <begin position="46"/>
        <end position="66"/>
    </location>
</feature>
<keyword evidence="1" id="KW-0812">Transmembrane</keyword>
<proteinExistence type="predicted"/>
<feature type="transmembrane region" description="Helical" evidence="1">
    <location>
        <begin position="6"/>
        <end position="25"/>
    </location>
</feature>
<protein>
    <submittedName>
        <fullName evidence="2">Uncharacterized protein</fullName>
    </submittedName>
</protein>
<reference evidence="3" key="1">
    <citation type="submission" date="2017-05" db="EMBL/GenBank/DDBJ databases">
        <authorList>
            <person name="Rodrigo-Torres L."/>
            <person name="Arahal R. D."/>
            <person name="Lucena T."/>
        </authorList>
    </citation>
    <scope>NUCLEOTIDE SEQUENCE [LARGE SCALE GENOMIC DNA]</scope>
    <source>
        <strain evidence="3">CECT 8649</strain>
    </source>
</reference>
<keyword evidence="3" id="KW-1185">Reference proteome</keyword>
<accession>A0A238J7J1</accession>
<dbReference type="EMBL" id="FXXP01000001">
    <property type="protein sequence ID" value="SMX26670.1"/>
    <property type="molecule type" value="Genomic_DNA"/>
</dbReference>
<evidence type="ECO:0000313" key="3">
    <source>
        <dbReference type="Proteomes" id="UP000225972"/>
    </source>
</evidence>
<keyword evidence="1" id="KW-1133">Transmembrane helix</keyword>
<name>A0A238J7J1_9RHOB</name>
<evidence type="ECO:0000313" key="2">
    <source>
        <dbReference type="EMBL" id="SMX26670.1"/>
    </source>
</evidence>
<keyword evidence="1" id="KW-0472">Membrane</keyword>
<dbReference type="AlphaFoldDB" id="A0A238J7J1"/>
<dbReference type="Proteomes" id="UP000225972">
    <property type="component" value="Unassembled WGS sequence"/>
</dbReference>
<organism evidence="2 3">
    <name type="scientific">Pelagimonas phthalicica</name>
    <dbReference type="NCBI Taxonomy" id="1037362"/>
    <lineage>
        <taxon>Bacteria</taxon>
        <taxon>Pseudomonadati</taxon>
        <taxon>Pseudomonadota</taxon>
        <taxon>Alphaproteobacteria</taxon>
        <taxon>Rhodobacterales</taxon>
        <taxon>Roseobacteraceae</taxon>
        <taxon>Pelagimonas</taxon>
    </lineage>
</organism>
<dbReference type="OrthoDB" id="7874870at2"/>
<sequence>MSPLALLLTVKILLTLPLIGLFGFATNARLNNLTGQWGQEPLIYRLYAVALSALLVGYLGALFAVLDLQVPWGMLWVGLVSNAGAALMIVTWSCHPRLRRSAWAFGTIAAGLVIALIFPAQAISPVFG</sequence>